<evidence type="ECO:0000256" key="2">
    <source>
        <dbReference type="SAM" id="SignalP"/>
    </source>
</evidence>
<proteinExistence type="predicted"/>
<dbReference type="EMBL" id="JADIKC010000007">
    <property type="protein sequence ID" value="MBM7122759.1"/>
    <property type="molecule type" value="Genomic_DNA"/>
</dbReference>
<accession>A0ABS2JUT3</accession>
<dbReference type="SUPFAM" id="SSF49313">
    <property type="entry name" value="Cadherin-like"/>
    <property type="match status" value="7"/>
</dbReference>
<dbReference type="SUPFAM" id="SSF49265">
    <property type="entry name" value="Fibronectin type III"/>
    <property type="match status" value="2"/>
</dbReference>
<feature type="domain" description="Autotransporter" evidence="4">
    <location>
        <begin position="1561"/>
        <end position="1840"/>
    </location>
</feature>
<feature type="chain" id="PRO_5046463806" evidence="2">
    <location>
        <begin position="35"/>
        <end position="1842"/>
    </location>
</feature>
<dbReference type="Pfam" id="PF03797">
    <property type="entry name" value="Autotransporter"/>
    <property type="match status" value="1"/>
</dbReference>
<dbReference type="Pfam" id="PF00041">
    <property type="entry name" value="fn3"/>
    <property type="match status" value="2"/>
</dbReference>
<evidence type="ECO:0000256" key="1">
    <source>
        <dbReference type="SAM" id="MobiDB-lite"/>
    </source>
</evidence>
<comment type="caution">
    <text evidence="5">The sequence shown here is derived from an EMBL/GenBank/DDBJ whole genome shotgun (WGS) entry which is preliminary data.</text>
</comment>
<feature type="domain" description="Fibronectin type-III" evidence="3">
    <location>
        <begin position="843"/>
        <end position="932"/>
    </location>
</feature>
<dbReference type="SMART" id="SM00869">
    <property type="entry name" value="Autotransporter"/>
    <property type="match status" value="1"/>
</dbReference>
<dbReference type="InterPro" id="IPR036116">
    <property type="entry name" value="FN3_sf"/>
</dbReference>
<dbReference type="Gene3D" id="2.60.40.2810">
    <property type="match status" value="1"/>
</dbReference>
<dbReference type="SMART" id="SM00736">
    <property type="entry name" value="CADG"/>
    <property type="match status" value="2"/>
</dbReference>
<dbReference type="InterPro" id="IPR003961">
    <property type="entry name" value="FN3_dom"/>
</dbReference>
<dbReference type="PROSITE" id="PS51208">
    <property type="entry name" value="AUTOTRANSPORTER"/>
    <property type="match status" value="1"/>
</dbReference>
<dbReference type="SUPFAM" id="SSF103515">
    <property type="entry name" value="Autotransporter"/>
    <property type="match status" value="1"/>
</dbReference>
<dbReference type="Proteomes" id="UP001430065">
    <property type="component" value="Unassembled WGS sequence"/>
</dbReference>
<evidence type="ECO:0000313" key="5">
    <source>
        <dbReference type="EMBL" id="MBM7122759.1"/>
    </source>
</evidence>
<dbReference type="PANTHER" id="PTHR37494">
    <property type="entry name" value="HEMAGGLUTININ"/>
    <property type="match status" value="1"/>
</dbReference>
<dbReference type="PANTHER" id="PTHR37494:SF1">
    <property type="entry name" value="STAPHYLOCOCCUS AUREUS SURFACE PROTEIN A"/>
    <property type="match status" value="1"/>
</dbReference>
<sequence length="1842" mass="183089">MQRAVARLLSLSRSVFSWLLVMALLGLMPDAARAACGTITVPDVSNTTPSTSPMVANTSIAINIGDQCDGLGLNPYPHAGTTNPQYGTVSVNTLSGVVTYTNNGSQSAATTDSFVVEDSLGEPFTIVVNIAASASQISISPASFPTLQVGTSFTQVLSASGGNGTYTYALTGGSLPSGLSLSGNTISGTPNQAGSYSFTITATDGAGVSGPKSYTAVVPNPSSGISVATPQNAGINSPYNYQLQASGALAPFTFAYSSGTLPPGINLAADGTLSGTPTSLGPYNFSVLVTDGSSTHYFKVVPVTLTVLNLPPTTGPVSATVAYNSTNNPVTLNITGATATSVAVGTQATHGTATASGTSITYTPTAGYVGNDSFTYTATNGAGTSSPVGTVTVTVSQPTIMYAPTQPPHPRAGAAYNQSIAGASGGATPYTYTVSAGTLPAGLTLAANGTISGTPTVQGTFTVQVTAKDSSTGTGPVSSTPANVTLVVDKPVVTITPATLPNGAVNSGYSQQFTPTNGTAPYIFPSASGLPAGVTLSSSGLLSGTPTQAGTFNITINVSDSTTGPSTPYTTAIPLTLTIAAPTITVSPSSLANATVGTAYSQSMSASGGMGPYSLSVTAGVLPPGLTLAPSGTLSGTPTTAGDFSFTVTATDAQSFTGTGNYTVHVAAIASDAPTGVSATAGDTQASVSFTAPANTGGAPITGYTVTSSPGGLTGSGASSPIAVTGLTNGTAYTFTVTATNVVGPGAPSAASNAVTPRGGQTITFSNPGTQNFGTTPTLTASSTSGLPVTFTSSSTGVCTITSGGALTFVTAGSCSIHADQAGNGTFSAATQVTQVFAVAAVAPGAPTIGTATAGNTQASVSFTAPANTGGAAISTYTVTSNPGGLTGTGANAPITVTGLTNGTAYTFTVTATNGSITGAASGASNSVTPQGTQTISFANPGAQNFGTTPTLTATATSGLPVTFTSATTAVCTVTAGGILTTLAPGTCTVNANQAGNPAFLAASQVQQSFAIVVPGGAVSFVTASPLSAVTGGSPYSQTITAVGGAAPYTFSLTGGSLPTGLTFSPAGVLSGTPTSAGTYSVTLHVVDAATQTADKTYQITVSAPGIALTPTTLPQGKVGVAYTSTTLSASGGNAPYTYALTSGALPAGLSLSPAGVLSGSPTAAGSFNVTVTVTDRFAFQGSQAYTIAIAQPVPIAVNDTASANANGSSTIPVTANDTGPITSITVTQQPSHGTATVNGLNVVYTPAANYFGTDTLNYTATGPGGTSAPATVTVTVIPGAVPVAAPQSVTLLAGKTVTIHAVAGATNGPFVSAAVTTAPASGTAVVQGTDIVYTAAVDASGTLGFDYTVSNPFGASKPAHVTLNVNPMPVAPNLSSTVIAGRTVQVDLTATAHGGPFTGAKLVSISPSNAGSATIQSNASGYALSFTAAAGFSGSAQLSYTLSNAFAESAPGTINVAVTPRSDPSKNAEVIGVLDAQADAARRMATGQISNFQQRLESLHGGTNASGFSNGITMTSASSLRNPQSLSELGEQQGMNRYRVQPDAGDTPQAPPATTLQGGGLPGGIAVWTGGAVNFGKMQTGTSDNGIDFTTSGLSMGIDKAFSRDFAAGFGVGYGHDVSDVGKNGSRSALDSYNVAFYASYHPANSVYVDALAGYQWLQFDARRYVTDDGNTVHGNRDGTQLFGSVSVGYEHQTDDMMLTPYGRLDIARAHLDGYTENGDSVYSLAYQGQTVKTSTGTLGLLAQWTFKEDYGVWSPQARAEFGHDMQGSNLVTMRYADLLNGPLYQTSLTNQSRNHTMLGVGVALQSLRGWLLRMEYQNYLDNTSSGNQSILLGVEKKFDP</sequence>
<dbReference type="InterPro" id="IPR036709">
    <property type="entry name" value="Autotransporte_beta_dom_sf"/>
</dbReference>
<dbReference type="SMART" id="SM00060">
    <property type="entry name" value="FN3"/>
    <property type="match status" value="2"/>
</dbReference>
<dbReference type="InterPro" id="IPR008964">
    <property type="entry name" value="Invasin/intimin_cell_adhesion"/>
</dbReference>
<organism evidence="5 6">
    <name type="scientific">Dyella kyungheensis</name>
    <dbReference type="NCBI Taxonomy" id="1242174"/>
    <lineage>
        <taxon>Bacteria</taxon>
        <taxon>Pseudomonadati</taxon>
        <taxon>Pseudomonadota</taxon>
        <taxon>Gammaproteobacteria</taxon>
        <taxon>Lysobacterales</taxon>
        <taxon>Rhodanobacteraceae</taxon>
        <taxon>Dyella</taxon>
    </lineage>
</organism>
<name>A0ABS2JUT3_9GAMM</name>
<dbReference type="InterPro" id="IPR015919">
    <property type="entry name" value="Cadherin-like_sf"/>
</dbReference>
<dbReference type="NCBIfam" id="NF012211">
    <property type="entry name" value="tand_rpt_95"/>
    <property type="match status" value="1"/>
</dbReference>
<keyword evidence="2" id="KW-0732">Signal</keyword>
<dbReference type="InterPro" id="IPR006315">
    <property type="entry name" value="OM_autotransptr_brl_dom"/>
</dbReference>
<evidence type="ECO:0000259" key="3">
    <source>
        <dbReference type="PROSITE" id="PS50853"/>
    </source>
</evidence>
<dbReference type="Pfam" id="PF17963">
    <property type="entry name" value="Big_9"/>
    <property type="match status" value="4"/>
</dbReference>
<dbReference type="SUPFAM" id="SSF49373">
    <property type="entry name" value="Invasin/intimin cell-adhesion fragments"/>
    <property type="match status" value="2"/>
</dbReference>
<dbReference type="InterPro" id="IPR005546">
    <property type="entry name" value="Autotransporte_beta"/>
</dbReference>
<dbReference type="Gene3D" id="2.60.40.3440">
    <property type="match status" value="2"/>
</dbReference>
<feature type="signal peptide" evidence="2">
    <location>
        <begin position="1"/>
        <end position="34"/>
    </location>
</feature>
<evidence type="ECO:0000259" key="4">
    <source>
        <dbReference type="PROSITE" id="PS51208"/>
    </source>
</evidence>
<dbReference type="InterPro" id="IPR006644">
    <property type="entry name" value="Cadg"/>
</dbReference>
<feature type="region of interest" description="Disordered" evidence="1">
    <location>
        <begin position="1504"/>
        <end position="1524"/>
    </location>
</feature>
<dbReference type="Pfam" id="PF05345">
    <property type="entry name" value="He_PIG"/>
    <property type="match status" value="7"/>
</dbReference>
<feature type="domain" description="Fibronectin type-III" evidence="3">
    <location>
        <begin position="670"/>
        <end position="759"/>
    </location>
</feature>
<dbReference type="InterPro" id="IPR013783">
    <property type="entry name" value="Ig-like_fold"/>
</dbReference>
<gene>
    <name evidence="5" type="ORF">ISP20_16450</name>
</gene>
<evidence type="ECO:0000313" key="6">
    <source>
        <dbReference type="Proteomes" id="UP001430065"/>
    </source>
</evidence>
<protein>
    <submittedName>
        <fullName evidence="5">Autotransporter domain-containing protein</fullName>
    </submittedName>
</protein>
<dbReference type="NCBIfam" id="TIGR01414">
    <property type="entry name" value="autotrans_barl"/>
    <property type="match status" value="1"/>
</dbReference>
<dbReference type="Gene3D" id="2.40.128.130">
    <property type="entry name" value="Autotransporter beta-domain"/>
    <property type="match status" value="1"/>
</dbReference>
<reference evidence="5 6" key="1">
    <citation type="submission" date="2020-10" db="EMBL/GenBank/DDBJ databases">
        <title>Phylogeny of dyella-like bacteria.</title>
        <authorList>
            <person name="Fu J."/>
        </authorList>
    </citation>
    <scope>NUCLEOTIDE SEQUENCE [LARGE SCALE GENOMIC DNA]</scope>
    <source>
        <strain evidence="5 6">THG-B117</strain>
    </source>
</reference>
<dbReference type="CDD" id="cd00063">
    <property type="entry name" value="FN3"/>
    <property type="match status" value="2"/>
</dbReference>
<keyword evidence="6" id="KW-1185">Reference proteome</keyword>
<dbReference type="PROSITE" id="PS50853">
    <property type="entry name" value="FN3"/>
    <property type="match status" value="2"/>
</dbReference>
<dbReference type="Gene3D" id="2.60.40.10">
    <property type="entry name" value="Immunoglobulins"/>
    <property type="match status" value="9"/>
</dbReference>
<feature type="region of interest" description="Disordered" evidence="1">
    <location>
        <begin position="1540"/>
        <end position="1560"/>
    </location>
</feature>